<evidence type="ECO:0000256" key="1">
    <source>
        <dbReference type="SAM" id="MobiDB-lite"/>
    </source>
</evidence>
<evidence type="ECO:0000313" key="3">
    <source>
        <dbReference type="Proteomes" id="UP000187209"/>
    </source>
</evidence>
<dbReference type="EMBL" id="MPUH01001413">
    <property type="protein sequence ID" value="OMJ67930.1"/>
    <property type="molecule type" value="Genomic_DNA"/>
</dbReference>
<feature type="compositionally biased region" description="Basic residues" evidence="1">
    <location>
        <begin position="17"/>
        <end position="31"/>
    </location>
</feature>
<evidence type="ECO:0000313" key="2">
    <source>
        <dbReference type="EMBL" id="OMJ67930.1"/>
    </source>
</evidence>
<organism evidence="2 3">
    <name type="scientific">Stentor coeruleus</name>
    <dbReference type="NCBI Taxonomy" id="5963"/>
    <lineage>
        <taxon>Eukaryota</taxon>
        <taxon>Sar</taxon>
        <taxon>Alveolata</taxon>
        <taxon>Ciliophora</taxon>
        <taxon>Postciliodesmatophora</taxon>
        <taxon>Heterotrichea</taxon>
        <taxon>Heterotrichida</taxon>
        <taxon>Stentoridae</taxon>
        <taxon>Stentor</taxon>
    </lineage>
</organism>
<proteinExistence type="predicted"/>
<gene>
    <name evidence="2" type="ORF">SteCoe_34768</name>
</gene>
<name>A0A1R2AU49_9CILI</name>
<dbReference type="Proteomes" id="UP000187209">
    <property type="component" value="Unassembled WGS sequence"/>
</dbReference>
<reference evidence="2 3" key="1">
    <citation type="submission" date="2016-11" db="EMBL/GenBank/DDBJ databases">
        <title>The macronuclear genome of Stentor coeruleus: a giant cell with tiny introns.</title>
        <authorList>
            <person name="Slabodnick M."/>
            <person name="Ruby J.G."/>
            <person name="Reiff S.B."/>
            <person name="Swart E.C."/>
            <person name="Gosai S."/>
            <person name="Prabakaran S."/>
            <person name="Witkowska E."/>
            <person name="Larue G.E."/>
            <person name="Fisher S."/>
            <person name="Freeman R.M."/>
            <person name="Gunawardena J."/>
            <person name="Chu W."/>
            <person name="Stover N.A."/>
            <person name="Gregory B.D."/>
            <person name="Nowacki M."/>
            <person name="Derisi J."/>
            <person name="Roy S.W."/>
            <person name="Marshall W.F."/>
            <person name="Sood P."/>
        </authorList>
    </citation>
    <scope>NUCLEOTIDE SEQUENCE [LARGE SCALE GENOMIC DNA]</scope>
    <source>
        <strain evidence="2">WM001</strain>
    </source>
</reference>
<accession>A0A1R2AU49</accession>
<sequence length="85" mass="9499">MYLNLKGSPTAEVIPKPKTHKEKSVPKKPPRHVSISLSCTDTSTQTTTISETSKPSFPFSIIKYVKNSKKNTIDETKVLRSHNKS</sequence>
<keyword evidence="3" id="KW-1185">Reference proteome</keyword>
<comment type="caution">
    <text evidence="2">The sequence shown here is derived from an EMBL/GenBank/DDBJ whole genome shotgun (WGS) entry which is preliminary data.</text>
</comment>
<feature type="region of interest" description="Disordered" evidence="1">
    <location>
        <begin position="1"/>
        <end position="35"/>
    </location>
</feature>
<dbReference type="AlphaFoldDB" id="A0A1R2AU49"/>
<protein>
    <submittedName>
        <fullName evidence="2">Uncharacterized protein</fullName>
    </submittedName>
</protein>